<dbReference type="EMBL" id="BK032557">
    <property type="protein sequence ID" value="DAF47652.1"/>
    <property type="molecule type" value="Genomic_DNA"/>
</dbReference>
<evidence type="ECO:0000313" key="1">
    <source>
        <dbReference type="EMBL" id="DAF47652.1"/>
    </source>
</evidence>
<organism evidence="1">
    <name type="scientific">Myoviridae sp. ctByu2</name>
    <dbReference type="NCBI Taxonomy" id="2827668"/>
    <lineage>
        <taxon>Viruses</taxon>
        <taxon>Duplodnaviria</taxon>
        <taxon>Heunggongvirae</taxon>
        <taxon>Uroviricota</taxon>
        <taxon>Caudoviricetes</taxon>
    </lineage>
</organism>
<sequence length="216" mass="24291">MSFSEYVPEQVLESGEARNFLNVMDLVQELKTEIISEGLRVNNNAVNLNKKWIVKRLIDCGLNSVPVEFPLPVLLQVLLNIDTLFRTRGSKIGVEFFCSVFSLGSVTVDDSKFYASPITLLLDSKVQGFIVDDSTDPKLCLVDDSSKINPAVSLGISIQSRYFNGNYPTEASLIKSFISTNIGQFLGFSPNKTINFTYTTRDSFYYHPLLNTYFHE</sequence>
<protein>
    <submittedName>
        <fullName evidence="1">Uncharacterized protein</fullName>
    </submittedName>
</protein>
<accession>A0A8S5S9D1</accession>
<reference evidence="1" key="1">
    <citation type="journal article" date="2021" name="Proc. Natl. Acad. Sci. U.S.A.">
        <title>A Catalog of Tens of Thousands of Viruses from Human Metagenomes Reveals Hidden Associations with Chronic Diseases.</title>
        <authorList>
            <person name="Tisza M.J."/>
            <person name="Buck C.B."/>
        </authorList>
    </citation>
    <scope>NUCLEOTIDE SEQUENCE</scope>
    <source>
        <strain evidence="1">CtByu2</strain>
    </source>
</reference>
<name>A0A8S5S9D1_9CAUD</name>
<proteinExistence type="predicted"/>